<gene>
    <name evidence="2" type="ORF">ENU78_01390</name>
</gene>
<dbReference type="CDD" id="cd05403">
    <property type="entry name" value="NT_KNTase_like"/>
    <property type="match status" value="1"/>
</dbReference>
<dbReference type="AlphaFoldDB" id="A0A7C3KPS5"/>
<dbReference type="InterPro" id="IPR002934">
    <property type="entry name" value="Polymerase_NTP_transf_dom"/>
</dbReference>
<evidence type="ECO:0000259" key="1">
    <source>
        <dbReference type="Pfam" id="PF01909"/>
    </source>
</evidence>
<dbReference type="EMBL" id="DTDV01000006">
    <property type="protein sequence ID" value="HGK23098.1"/>
    <property type="molecule type" value="Genomic_DNA"/>
</dbReference>
<dbReference type="SUPFAM" id="SSF81301">
    <property type="entry name" value="Nucleotidyltransferase"/>
    <property type="match status" value="1"/>
</dbReference>
<dbReference type="Pfam" id="PF01909">
    <property type="entry name" value="NTP_transf_2"/>
    <property type="match status" value="1"/>
</dbReference>
<proteinExistence type="predicted"/>
<dbReference type="PANTHER" id="PTHR43449:SF1">
    <property type="entry name" value="POLYMERASE BETA NUCLEOTIDYLTRANSFERASE DOMAIN-CONTAINING PROTEIN"/>
    <property type="match status" value="1"/>
</dbReference>
<dbReference type="InterPro" id="IPR043519">
    <property type="entry name" value="NT_sf"/>
</dbReference>
<reference evidence="2" key="1">
    <citation type="journal article" date="2020" name="mSystems">
        <title>Genome- and Community-Level Interaction Insights into Carbon Utilization and Element Cycling Functions of Hydrothermarchaeota in Hydrothermal Sediment.</title>
        <authorList>
            <person name="Zhou Z."/>
            <person name="Liu Y."/>
            <person name="Xu W."/>
            <person name="Pan J."/>
            <person name="Luo Z.H."/>
            <person name="Li M."/>
        </authorList>
    </citation>
    <scope>NUCLEOTIDE SEQUENCE [LARGE SCALE GENOMIC DNA]</scope>
    <source>
        <strain evidence="2">SpSt-70</strain>
    </source>
</reference>
<sequence>MPVRSLNSSVLKWADRKKIEEELKNWIDYVVKEKRGVIKIGYFGSYARGDYGVGSDLDIIIILESSSLPFEKRGIEWDTTNFSVPVDLLIYTKEEWQKLEKENSSFYKKVSKEIIWLFTA</sequence>
<evidence type="ECO:0000313" key="2">
    <source>
        <dbReference type="EMBL" id="HGK23098.1"/>
    </source>
</evidence>
<dbReference type="GO" id="GO:0016779">
    <property type="term" value="F:nucleotidyltransferase activity"/>
    <property type="evidence" value="ECO:0007669"/>
    <property type="project" value="InterPro"/>
</dbReference>
<organism evidence="2">
    <name type="scientific">Dictyoglomus thermophilum</name>
    <dbReference type="NCBI Taxonomy" id="14"/>
    <lineage>
        <taxon>Bacteria</taxon>
        <taxon>Pseudomonadati</taxon>
        <taxon>Dictyoglomota</taxon>
        <taxon>Dictyoglomia</taxon>
        <taxon>Dictyoglomales</taxon>
        <taxon>Dictyoglomaceae</taxon>
        <taxon>Dictyoglomus</taxon>
    </lineage>
</organism>
<feature type="domain" description="Polymerase nucleotidyl transferase" evidence="1">
    <location>
        <begin position="31"/>
        <end position="104"/>
    </location>
</feature>
<name>A0A7C3KPS5_DICTH</name>
<comment type="caution">
    <text evidence="2">The sequence shown here is derived from an EMBL/GenBank/DDBJ whole genome shotgun (WGS) entry which is preliminary data.</text>
</comment>
<dbReference type="RefSeq" id="WP_149122677.1">
    <property type="nucleotide sequence ID" value="NZ_VTFL01000002.1"/>
</dbReference>
<protein>
    <submittedName>
        <fullName evidence="2">Nucleotidyltransferase domain-containing protein</fullName>
    </submittedName>
</protein>
<keyword evidence="2" id="KW-0808">Transferase</keyword>
<accession>A0A7C3KPS5</accession>
<dbReference type="Gene3D" id="3.30.460.10">
    <property type="entry name" value="Beta Polymerase, domain 2"/>
    <property type="match status" value="1"/>
</dbReference>
<dbReference type="PANTHER" id="PTHR43449">
    <property type="entry name" value="NUCLEOTIDYLTRANSFERASE"/>
    <property type="match status" value="1"/>
</dbReference>